<name>A0ABS1C4C8_9BACT</name>
<dbReference type="InterPro" id="IPR002293">
    <property type="entry name" value="AA/rel_permease1"/>
</dbReference>
<protein>
    <submittedName>
        <fullName evidence="6">APC family permease</fullName>
    </submittedName>
</protein>
<keyword evidence="7" id="KW-1185">Reference proteome</keyword>
<dbReference type="PANTHER" id="PTHR43243:SF11">
    <property type="entry name" value="AMINO ACID PERMEASE_ SLC12A DOMAIN-CONTAINING PROTEIN"/>
    <property type="match status" value="1"/>
</dbReference>
<dbReference type="PANTHER" id="PTHR43243">
    <property type="entry name" value="INNER MEMBRANE TRANSPORTER YGJI-RELATED"/>
    <property type="match status" value="1"/>
</dbReference>
<evidence type="ECO:0000256" key="2">
    <source>
        <dbReference type="ARBA" id="ARBA00022692"/>
    </source>
</evidence>
<feature type="transmembrane region" description="Helical" evidence="5">
    <location>
        <begin position="328"/>
        <end position="347"/>
    </location>
</feature>
<feature type="transmembrane region" description="Helical" evidence="5">
    <location>
        <begin position="125"/>
        <end position="145"/>
    </location>
</feature>
<gene>
    <name evidence="6" type="ORF">I5M27_14725</name>
</gene>
<reference evidence="6 7" key="1">
    <citation type="submission" date="2020-12" db="EMBL/GenBank/DDBJ databases">
        <title>Bacterial novel species Adhaeribacter sp. BT258 isolated from soil.</title>
        <authorList>
            <person name="Jung H.-Y."/>
        </authorList>
    </citation>
    <scope>NUCLEOTIDE SEQUENCE [LARGE SCALE GENOMIC DNA]</scope>
    <source>
        <strain evidence="6 7">BT258</strain>
    </source>
</reference>
<evidence type="ECO:0000256" key="4">
    <source>
        <dbReference type="ARBA" id="ARBA00023136"/>
    </source>
</evidence>
<evidence type="ECO:0000313" key="7">
    <source>
        <dbReference type="Proteomes" id="UP000644147"/>
    </source>
</evidence>
<comment type="caution">
    <text evidence="6">The sequence shown here is derived from an EMBL/GenBank/DDBJ whole genome shotgun (WGS) entry which is preliminary data.</text>
</comment>
<evidence type="ECO:0000256" key="1">
    <source>
        <dbReference type="ARBA" id="ARBA00004141"/>
    </source>
</evidence>
<feature type="transmembrane region" description="Helical" evidence="5">
    <location>
        <begin position="196"/>
        <end position="214"/>
    </location>
</feature>
<evidence type="ECO:0000256" key="5">
    <source>
        <dbReference type="SAM" id="Phobius"/>
    </source>
</evidence>
<feature type="transmembrane region" description="Helical" evidence="5">
    <location>
        <begin position="422"/>
        <end position="447"/>
    </location>
</feature>
<evidence type="ECO:0000256" key="3">
    <source>
        <dbReference type="ARBA" id="ARBA00022989"/>
    </source>
</evidence>
<feature type="transmembrane region" description="Helical" evidence="5">
    <location>
        <begin position="235"/>
        <end position="259"/>
    </location>
</feature>
<feature type="transmembrane region" description="Helical" evidence="5">
    <location>
        <begin position="353"/>
        <end position="376"/>
    </location>
</feature>
<accession>A0ABS1C4C8</accession>
<dbReference type="EMBL" id="JAEHFX010000008">
    <property type="protein sequence ID" value="MBK0404248.1"/>
    <property type="molecule type" value="Genomic_DNA"/>
</dbReference>
<feature type="transmembrane region" description="Helical" evidence="5">
    <location>
        <begin position="41"/>
        <end position="63"/>
    </location>
</feature>
<sequence length="588" mass="64479">MDKDLTHAVAPAHAPKLTELPATAICGNDITSSCLYVSSLAIIYSGQYAWIALLMVGGVLFLFRKIYGEVVGALPLNGGAYNALLNTTSKRTASLAACLTLLSYMATAVISASEGMHYVHHLWNGLPVMYATVGLLAFFMGLTIMGIGESSIVAVVIFITHIATLTLLIVIGAIFLFNHGFEILQLNYSHPVEESIWQALFFGFCAAMLGISGFESSANFVEEQAPGVFLKTLRNMWLAVTVFNPLTAFLALAIIPISQVAPHKEALLAYLGEVAGGPWLATLVSINAAMVLSGAVLTSYVGVTGLVHRMTLDRCLPQFLLKTNRRGTAYLIMIAFFLLCVSILLITQGNLGALAGVYTISFLSVMALFGFGNILLKIKRNRLPRPVRATPITVMLAIAAVGAALIGNAILNPAYVLVFLQYFIPTAALVFIMLYRTTLLGIIAYAVRQIRGPFARYLPFNSYMVKRLIGQIRSQEFVFFTRGDNIANINKVMRYIDENEHTRRIKIVNVIKEGEIPDKKLIHEVDVLDRAYPSFVVDFVIIKGHFGPELIQELSDKWHIPKNFMFIGSPGDRFIYGLEELGGVRLVI</sequence>
<evidence type="ECO:0000313" key="6">
    <source>
        <dbReference type="EMBL" id="MBK0404248.1"/>
    </source>
</evidence>
<dbReference type="RefSeq" id="WP_200507092.1">
    <property type="nucleotide sequence ID" value="NZ_JAEHFX010000008.1"/>
</dbReference>
<dbReference type="Gene3D" id="1.20.1740.10">
    <property type="entry name" value="Amino acid/polyamine transporter I"/>
    <property type="match status" value="1"/>
</dbReference>
<dbReference type="Proteomes" id="UP000644147">
    <property type="component" value="Unassembled WGS sequence"/>
</dbReference>
<keyword evidence="2 5" id="KW-0812">Transmembrane</keyword>
<keyword evidence="4 5" id="KW-0472">Membrane</keyword>
<feature type="transmembrane region" description="Helical" evidence="5">
    <location>
        <begin position="93"/>
        <end position="113"/>
    </location>
</feature>
<comment type="subcellular location">
    <subcellularLocation>
        <location evidence="1">Membrane</location>
        <topology evidence="1">Multi-pass membrane protein</topology>
    </subcellularLocation>
</comment>
<keyword evidence="3 5" id="KW-1133">Transmembrane helix</keyword>
<feature type="transmembrane region" description="Helical" evidence="5">
    <location>
        <begin position="279"/>
        <end position="307"/>
    </location>
</feature>
<feature type="transmembrane region" description="Helical" evidence="5">
    <location>
        <begin position="388"/>
        <end position="410"/>
    </location>
</feature>
<proteinExistence type="predicted"/>
<dbReference type="Pfam" id="PF13520">
    <property type="entry name" value="AA_permease_2"/>
    <property type="match status" value="1"/>
</dbReference>
<organism evidence="6 7">
    <name type="scientific">Adhaeribacter terrigena</name>
    <dbReference type="NCBI Taxonomy" id="2793070"/>
    <lineage>
        <taxon>Bacteria</taxon>
        <taxon>Pseudomonadati</taxon>
        <taxon>Bacteroidota</taxon>
        <taxon>Cytophagia</taxon>
        <taxon>Cytophagales</taxon>
        <taxon>Hymenobacteraceae</taxon>
        <taxon>Adhaeribacter</taxon>
    </lineage>
</organism>
<feature type="transmembrane region" description="Helical" evidence="5">
    <location>
        <begin position="152"/>
        <end position="176"/>
    </location>
</feature>